<comment type="caution">
    <text evidence="1">The sequence shown here is derived from an EMBL/GenBank/DDBJ whole genome shotgun (WGS) entry which is preliminary data.</text>
</comment>
<name>A0ABT8ADZ5_9PROT</name>
<evidence type="ECO:0000313" key="2">
    <source>
        <dbReference type="Proteomes" id="UP001529369"/>
    </source>
</evidence>
<reference evidence="2" key="1">
    <citation type="journal article" date="2019" name="Int. J. Syst. Evol. Microbiol.">
        <title>The Global Catalogue of Microorganisms (GCM) 10K type strain sequencing project: providing services to taxonomists for standard genome sequencing and annotation.</title>
        <authorList>
            <consortium name="The Broad Institute Genomics Platform"/>
            <consortium name="The Broad Institute Genome Sequencing Center for Infectious Disease"/>
            <person name="Wu L."/>
            <person name="Ma J."/>
        </authorList>
    </citation>
    <scope>NUCLEOTIDE SEQUENCE [LARGE SCALE GENOMIC DNA]</scope>
    <source>
        <strain evidence="2">CECT 7131</strain>
    </source>
</reference>
<dbReference type="EMBL" id="JAUFPN010000197">
    <property type="protein sequence ID" value="MDN3567791.1"/>
    <property type="molecule type" value="Genomic_DNA"/>
</dbReference>
<organism evidence="1 2">
    <name type="scientific">Paeniroseomonas aquatica</name>
    <dbReference type="NCBI Taxonomy" id="373043"/>
    <lineage>
        <taxon>Bacteria</taxon>
        <taxon>Pseudomonadati</taxon>
        <taxon>Pseudomonadota</taxon>
        <taxon>Alphaproteobacteria</taxon>
        <taxon>Acetobacterales</taxon>
        <taxon>Acetobacteraceae</taxon>
        <taxon>Paeniroseomonas</taxon>
    </lineage>
</organism>
<dbReference type="Proteomes" id="UP001529369">
    <property type="component" value="Unassembled WGS sequence"/>
</dbReference>
<accession>A0ABT8ADZ5</accession>
<dbReference type="RefSeq" id="WP_290319858.1">
    <property type="nucleotide sequence ID" value="NZ_JAUFPN010000197.1"/>
</dbReference>
<gene>
    <name evidence="1" type="ORF">QWZ14_25715</name>
</gene>
<keyword evidence="2" id="KW-1185">Reference proteome</keyword>
<protein>
    <submittedName>
        <fullName evidence="1">Uncharacterized protein</fullName>
    </submittedName>
</protein>
<sequence>MTPQAPARNPLREVRSLGQATALADDAAVTRIVGFLDGLVDRGELDRIIDPVRPRLRGLGTPRRLRFARLLFLPLDGGIVSAQDWSRGAPLLPRSALRVLADAVQRAMGPEGAAIAATAAQCTTEEAAQVAACGARVWPAEARLLPEAPPPGWAECGLSAGDYAGIAALCRPLWAAGTALWAALAAAAEGPPEALARAALQAVTPAGPEALALALATLLQRATAPGRLLQAASALHPQARGVAQQALDGMLAGALPPFVELRPHQLAATAQALAAQLDDLAECPLLTGDRPKRLAAARQRAELAFRSHYMALVEQHMLAPAARLGAAPQVQDAEVAAMETAARHLRALEAAGRRLGGGLHYDWATQEMTRRIAALLPPRDRPGALRRIDLARCLEILAGPEVAAAALGRG</sequence>
<proteinExistence type="predicted"/>
<evidence type="ECO:0000313" key="1">
    <source>
        <dbReference type="EMBL" id="MDN3567791.1"/>
    </source>
</evidence>